<dbReference type="AlphaFoldDB" id="A0A317RGQ8"/>
<dbReference type="PANTHER" id="PTHR11803:SF59">
    <property type="entry name" value="ENDORIBONUCLEASE"/>
    <property type="match status" value="1"/>
</dbReference>
<evidence type="ECO:0000256" key="1">
    <source>
        <dbReference type="ARBA" id="ARBA00010552"/>
    </source>
</evidence>
<dbReference type="InterPro" id="IPR006175">
    <property type="entry name" value="YjgF/YER057c/UK114"/>
</dbReference>
<sequence length="195" mass="20551">MNTSLPSSSCPAAFRAAPRPRLALPAAALLLATLVGCAAPPADHGELLRHRTPGSDFPIAAAVEVPPGATTVYLSGQVPPIVDRSLPSGDPRSYGPDTRTQTLGVLRSIEEQLRALGLGMGDVVKMQVFLVADPRKGNAMDFGGFMEAYTQYFGTAAQPQLPVRSVFQVAALAHPAWLVEIEVTAVRMPGAAPRR</sequence>
<organism evidence="3 4">
    <name type="scientific">Melaminivora alkalimesophila</name>
    <dbReference type="NCBI Taxonomy" id="1165852"/>
    <lineage>
        <taxon>Bacteria</taxon>
        <taxon>Pseudomonadati</taxon>
        <taxon>Pseudomonadota</taxon>
        <taxon>Betaproteobacteria</taxon>
        <taxon>Burkholderiales</taxon>
        <taxon>Comamonadaceae</taxon>
        <taxon>Melaminivora</taxon>
    </lineage>
</organism>
<dbReference type="PROSITE" id="PS01094">
    <property type="entry name" value="UPF0076"/>
    <property type="match status" value="1"/>
</dbReference>
<name>A0A317RGQ8_9BURK</name>
<dbReference type="SUPFAM" id="SSF55298">
    <property type="entry name" value="YjgF-like"/>
    <property type="match status" value="1"/>
</dbReference>
<dbReference type="GO" id="GO:0005829">
    <property type="term" value="C:cytosol"/>
    <property type="evidence" value="ECO:0007669"/>
    <property type="project" value="TreeGrafter"/>
</dbReference>
<accession>A0A317RGQ8</accession>
<dbReference type="Proteomes" id="UP000246483">
    <property type="component" value="Unassembled WGS sequence"/>
</dbReference>
<dbReference type="EMBL" id="QGUB01000001">
    <property type="protein sequence ID" value="PWW49109.1"/>
    <property type="molecule type" value="Genomic_DNA"/>
</dbReference>
<keyword evidence="4" id="KW-1185">Reference proteome</keyword>
<evidence type="ECO:0000256" key="2">
    <source>
        <dbReference type="SAM" id="SignalP"/>
    </source>
</evidence>
<feature type="chain" id="PRO_5016427434" evidence="2">
    <location>
        <begin position="39"/>
        <end position="195"/>
    </location>
</feature>
<dbReference type="RefSeq" id="WP_110011989.1">
    <property type="nucleotide sequence ID" value="NZ_QGUB01000001.1"/>
</dbReference>
<dbReference type="CDD" id="cd06151">
    <property type="entry name" value="YjgF_YER057c_UK114_like_3"/>
    <property type="match status" value="1"/>
</dbReference>
<dbReference type="Pfam" id="PF01042">
    <property type="entry name" value="Ribonuc_L-PSP"/>
    <property type="match status" value="1"/>
</dbReference>
<dbReference type="InterPro" id="IPR019897">
    <property type="entry name" value="RidA_CS"/>
</dbReference>
<dbReference type="Gene3D" id="3.30.1330.40">
    <property type="entry name" value="RutC-like"/>
    <property type="match status" value="1"/>
</dbReference>
<proteinExistence type="inferred from homology"/>
<dbReference type="GO" id="GO:0019239">
    <property type="term" value="F:deaminase activity"/>
    <property type="evidence" value="ECO:0007669"/>
    <property type="project" value="TreeGrafter"/>
</dbReference>
<protein>
    <submittedName>
        <fullName evidence="3">Enamine deaminase RidA (YjgF/YER057c/UK114 family)</fullName>
    </submittedName>
</protein>
<evidence type="ECO:0000313" key="3">
    <source>
        <dbReference type="EMBL" id="PWW49109.1"/>
    </source>
</evidence>
<dbReference type="InterPro" id="IPR035959">
    <property type="entry name" value="RutC-like_sf"/>
</dbReference>
<comment type="caution">
    <text evidence="3">The sequence shown here is derived from an EMBL/GenBank/DDBJ whole genome shotgun (WGS) entry which is preliminary data.</text>
</comment>
<feature type="signal peptide" evidence="2">
    <location>
        <begin position="1"/>
        <end position="38"/>
    </location>
</feature>
<gene>
    <name evidence="3" type="ORF">DFR36_101633</name>
</gene>
<dbReference type="OrthoDB" id="9803101at2"/>
<reference evidence="3 4" key="1">
    <citation type="submission" date="2018-05" db="EMBL/GenBank/DDBJ databases">
        <title>Genomic Encyclopedia of Type Strains, Phase IV (KMG-IV): sequencing the most valuable type-strain genomes for metagenomic binning, comparative biology and taxonomic classification.</title>
        <authorList>
            <person name="Goeker M."/>
        </authorList>
    </citation>
    <scope>NUCLEOTIDE SEQUENCE [LARGE SCALE GENOMIC DNA]</scope>
    <source>
        <strain evidence="3 4">DSM 26006</strain>
    </source>
</reference>
<comment type="similarity">
    <text evidence="1">Belongs to the RutC family.</text>
</comment>
<keyword evidence="2" id="KW-0732">Signal</keyword>
<evidence type="ECO:0000313" key="4">
    <source>
        <dbReference type="Proteomes" id="UP000246483"/>
    </source>
</evidence>
<dbReference type="PANTHER" id="PTHR11803">
    <property type="entry name" value="2-IMINOBUTANOATE/2-IMINOPROPANOATE DEAMINASE RIDA"/>
    <property type="match status" value="1"/>
</dbReference>